<dbReference type="EMBL" id="KZ679264">
    <property type="protein sequence ID" value="PTB39177.1"/>
    <property type="molecule type" value="Genomic_DNA"/>
</dbReference>
<proteinExistence type="predicted"/>
<feature type="signal peptide" evidence="1">
    <location>
        <begin position="1"/>
        <end position="15"/>
    </location>
</feature>
<evidence type="ECO:0000313" key="2">
    <source>
        <dbReference type="EMBL" id="PTB39177.1"/>
    </source>
</evidence>
<evidence type="ECO:0000256" key="1">
    <source>
        <dbReference type="SAM" id="SignalP"/>
    </source>
</evidence>
<dbReference type="OrthoDB" id="4897452at2759"/>
<accession>A0A2T3Z2Z3</accession>
<dbReference type="AlphaFoldDB" id="A0A2T3Z2Z3"/>
<protein>
    <recommendedName>
        <fullName evidence="4">IDI-2</fullName>
    </recommendedName>
</protein>
<dbReference type="Proteomes" id="UP000240493">
    <property type="component" value="Unassembled WGS sequence"/>
</dbReference>
<sequence>MKAAILSIFVAASAAFQGSNDATNEITADNICGELGAINLGPNELPGHVSLEDVRTCAQHPLGRNRTLDLSDEASVPPAYVNQSMAGNEITSHVRRLAQDSCYFGAPYGCSKGYCWKACGSTPGKWCWTAAGGGYGKWNQCASYEDCGTDDARFSCGAFCGKHCGCSC</sequence>
<gene>
    <name evidence="2" type="ORF">M441DRAFT_433671</name>
</gene>
<reference evidence="2 3" key="1">
    <citation type="submission" date="2016-07" db="EMBL/GenBank/DDBJ databases">
        <title>Multiple horizontal gene transfer events from other fungi enriched the ability of initially mycotrophic Trichoderma (Ascomycota) to feed on dead plant biomass.</title>
        <authorList>
            <consortium name="DOE Joint Genome Institute"/>
            <person name="Aerts A."/>
            <person name="Atanasova L."/>
            <person name="Chenthamara K."/>
            <person name="Zhang J."/>
            <person name="Grujic M."/>
            <person name="Henrissat B."/>
            <person name="Kuo A."/>
            <person name="Salamov A."/>
            <person name="Lipzen A."/>
            <person name="Labutti K."/>
            <person name="Barry K."/>
            <person name="Miao Y."/>
            <person name="Rahimi M.J."/>
            <person name="Shen Q."/>
            <person name="Grigoriev I.V."/>
            <person name="Kubicek C.P."/>
            <person name="Druzhinina I.S."/>
        </authorList>
    </citation>
    <scope>NUCLEOTIDE SEQUENCE [LARGE SCALE GENOMIC DNA]</scope>
    <source>
        <strain evidence="2 3">CBS 433.97</strain>
    </source>
</reference>
<evidence type="ECO:0008006" key="4">
    <source>
        <dbReference type="Google" id="ProtNLM"/>
    </source>
</evidence>
<keyword evidence="1" id="KW-0732">Signal</keyword>
<evidence type="ECO:0000313" key="3">
    <source>
        <dbReference type="Proteomes" id="UP000240493"/>
    </source>
</evidence>
<feature type="chain" id="PRO_5015555061" description="IDI-2" evidence="1">
    <location>
        <begin position="16"/>
        <end position="168"/>
    </location>
</feature>
<organism evidence="2 3">
    <name type="scientific">Trichoderma asperellum (strain ATCC 204424 / CBS 433.97 / NBRC 101777)</name>
    <dbReference type="NCBI Taxonomy" id="1042311"/>
    <lineage>
        <taxon>Eukaryota</taxon>
        <taxon>Fungi</taxon>
        <taxon>Dikarya</taxon>
        <taxon>Ascomycota</taxon>
        <taxon>Pezizomycotina</taxon>
        <taxon>Sordariomycetes</taxon>
        <taxon>Hypocreomycetidae</taxon>
        <taxon>Hypocreales</taxon>
        <taxon>Hypocreaceae</taxon>
        <taxon>Trichoderma</taxon>
    </lineage>
</organism>
<keyword evidence="3" id="KW-1185">Reference proteome</keyword>
<name>A0A2T3Z2Z3_TRIA4</name>